<sequence>NDKVISICQLQKLYHTCQLAKNLNLQLDLKKQRNFRHYLQVIIDNESDEEDEIGNVDTMCKVINEWIEMLDDEESIEAIKSLNDLLTKIILHTKNQMQIVVGNFVQY</sequence>
<proteinExistence type="predicted"/>
<reference evidence="1 2" key="1">
    <citation type="submission" date="2021-06" db="EMBL/GenBank/DDBJ databases">
        <authorList>
            <person name="Kallberg Y."/>
            <person name="Tangrot J."/>
            <person name="Rosling A."/>
        </authorList>
    </citation>
    <scope>NUCLEOTIDE SEQUENCE [LARGE SCALE GENOMIC DNA]</scope>
    <source>
        <strain evidence="1 2">120-4 pot B 10/14</strain>
    </source>
</reference>
<organism evidence="1 2">
    <name type="scientific">Gigaspora margarita</name>
    <dbReference type="NCBI Taxonomy" id="4874"/>
    <lineage>
        <taxon>Eukaryota</taxon>
        <taxon>Fungi</taxon>
        <taxon>Fungi incertae sedis</taxon>
        <taxon>Mucoromycota</taxon>
        <taxon>Glomeromycotina</taxon>
        <taxon>Glomeromycetes</taxon>
        <taxon>Diversisporales</taxon>
        <taxon>Gigasporaceae</taxon>
        <taxon>Gigaspora</taxon>
    </lineage>
</organism>
<gene>
    <name evidence="1" type="ORF">GMARGA_LOCUS28250</name>
</gene>
<name>A0ABN7WBJ6_GIGMA</name>
<dbReference type="Proteomes" id="UP000789901">
    <property type="component" value="Unassembled WGS sequence"/>
</dbReference>
<accession>A0ABN7WBJ6</accession>
<evidence type="ECO:0000313" key="1">
    <source>
        <dbReference type="EMBL" id="CAG8823100.1"/>
    </source>
</evidence>
<evidence type="ECO:0000313" key="2">
    <source>
        <dbReference type="Proteomes" id="UP000789901"/>
    </source>
</evidence>
<dbReference type="EMBL" id="CAJVQB010035818">
    <property type="protein sequence ID" value="CAG8823100.1"/>
    <property type="molecule type" value="Genomic_DNA"/>
</dbReference>
<feature type="non-terminal residue" evidence="1">
    <location>
        <position position="1"/>
    </location>
</feature>
<keyword evidence="2" id="KW-1185">Reference proteome</keyword>
<comment type="caution">
    <text evidence="1">The sequence shown here is derived from an EMBL/GenBank/DDBJ whole genome shotgun (WGS) entry which is preliminary data.</text>
</comment>
<protein>
    <submittedName>
        <fullName evidence="1">34048_t:CDS:1</fullName>
    </submittedName>
</protein>